<feature type="domain" description="Activator of Hsp90 ATPase homologue 1/2-like C-terminal" evidence="2">
    <location>
        <begin position="16"/>
        <end position="151"/>
    </location>
</feature>
<evidence type="ECO:0000313" key="3">
    <source>
        <dbReference type="EMBL" id="MTH62914.1"/>
    </source>
</evidence>
<sequence>MTDETPNDLVLERVLNAPRAVIWRCWTEPALIRTWFCPKPWHVSDARIDLRPGGEFFTVMNGPAGERFENLGVFLDIVPGERLIFTDAFVPGWRPNGKPFMTASIVLSDTDDGRTDYVARAMHWNAETKAQHEAMGFHQGWGTAADQLEALARTL</sequence>
<gene>
    <name evidence="3" type="ORF">GL284_01370</name>
</gene>
<proteinExistence type="inferred from homology"/>
<name>A0A6L6IWD6_9RHOB</name>
<evidence type="ECO:0000259" key="2">
    <source>
        <dbReference type="Pfam" id="PF08327"/>
    </source>
</evidence>
<dbReference type="CDD" id="cd08896">
    <property type="entry name" value="SRPBCC_CalC_Aha1-like_3"/>
    <property type="match status" value="1"/>
</dbReference>
<dbReference type="RefSeq" id="WP_155042849.1">
    <property type="nucleotide sequence ID" value="NZ_WMIH01000001.1"/>
</dbReference>
<dbReference type="InterPro" id="IPR013538">
    <property type="entry name" value="ASHA1/2-like_C"/>
</dbReference>
<comment type="caution">
    <text evidence="3">The sequence shown here is derived from an EMBL/GenBank/DDBJ whole genome shotgun (WGS) entry which is preliminary data.</text>
</comment>
<organism evidence="3 4">
    <name type="scientific">Paracoccus shanxieyensis</name>
    <dbReference type="NCBI Taxonomy" id="2675752"/>
    <lineage>
        <taxon>Bacteria</taxon>
        <taxon>Pseudomonadati</taxon>
        <taxon>Pseudomonadota</taxon>
        <taxon>Alphaproteobacteria</taxon>
        <taxon>Rhodobacterales</taxon>
        <taxon>Paracoccaceae</taxon>
        <taxon>Paracoccus</taxon>
    </lineage>
</organism>
<dbReference type="Pfam" id="PF08327">
    <property type="entry name" value="AHSA1"/>
    <property type="match status" value="1"/>
</dbReference>
<dbReference type="Proteomes" id="UP000478740">
    <property type="component" value="Unassembled WGS sequence"/>
</dbReference>
<dbReference type="EMBL" id="WMII01000001">
    <property type="protein sequence ID" value="MTH62914.1"/>
    <property type="molecule type" value="Genomic_DNA"/>
</dbReference>
<reference evidence="3 4" key="1">
    <citation type="submission" date="2019-11" db="EMBL/GenBank/DDBJ databases">
        <authorList>
            <person name="Dong K."/>
        </authorList>
    </citation>
    <scope>NUCLEOTIDE SEQUENCE [LARGE SCALE GENOMIC DNA]</scope>
    <source>
        <strain evidence="3 4">DK608</strain>
    </source>
</reference>
<evidence type="ECO:0000313" key="4">
    <source>
        <dbReference type="Proteomes" id="UP000478740"/>
    </source>
</evidence>
<dbReference type="SUPFAM" id="SSF55961">
    <property type="entry name" value="Bet v1-like"/>
    <property type="match status" value="1"/>
</dbReference>
<evidence type="ECO:0000256" key="1">
    <source>
        <dbReference type="ARBA" id="ARBA00006817"/>
    </source>
</evidence>
<dbReference type="Gene3D" id="3.30.530.20">
    <property type="match status" value="1"/>
</dbReference>
<comment type="similarity">
    <text evidence="1">Belongs to the AHA1 family.</text>
</comment>
<dbReference type="InterPro" id="IPR023393">
    <property type="entry name" value="START-like_dom_sf"/>
</dbReference>
<keyword evidence="4" id="KW-1185">Reference proteome</keyword>
<protein>
    <submittedName>
        <fullName evidence="3">Polyketide cyclase</fullName>
    </submittedName>
</protein>
<accession>A0A6L6IWD6</accession>
<dbReference type="AlphaFoldDB" id="A0A6L6IWD6"/>